<dbReference type="Pfam" id="PF07885">
    <property type="entry name" value="Ion_trans_2"/>
    <property type="match status" value="2"/>
</dbReference>
<dbReference type="EMBL" id="LIAE01007964">
    <property type="protein sequence ID" value="PAV76093.1"/>
    <property type="molecule type" value="Genomic_DNA"/>
</dbReference>
<feature type="compositionally biased region" description="Low complexity" evidence="20">
    <location>
        <begin position="36"/>
        <end position="49"/>
    </location>
</feature>
<proteinExistence type="inferred from homology"/>
<keyword evidence="10 21" id="KW-1133">Transmembrane helix</keyword>
<dbReference type="InterPro" id="IPR001873">
    <property type="entry name" value="ENaC"/>
</dbReference>
<evidence type="ECO:0000256" key="13">
    <source>
        <dbReference type="ARBA" id="ARBA00023136"/>
    </source>
</evidence>
<sequence>MPRMAERLSDTFMQGRNNEKPYKRKSRDIDAYIRTNSRNNSGMSSNGNSPRKITLVETDSGHVELRDERDARITNIIADANMDGVRHLGNDDPYARRLWITILVVFLILALIQIYSQIRLYYSDPVATNIQAEYPQKIAFPAVAVCNNNQFRLTYITGANLNRRARFYPGSLKSTADNSSSIFDKILRKTWDLDAVRFLKWAAHFKKRMILGCTWPNGTSCSSNDFKPVWTMSGLCYAINTDPHNPFEVTGSGLKILIYNQTDIPESSLDGVNVPTGYAMDIPFKMQHRRKLPGVHCIQESEEQILARNDFNSPDNIRTCTIRKYMMAIEEKCDCTMRKAFNADGPEIPYNACNVDDYFGCVVDVIQRVREIGTASECLPPCEAIDYTAWQDMNRLPTNIMPSVIEEQENEDETDVAEVEADPSPKIIHQQIIPDAETFSCEENQYLTDAQVMEIKRQAHSAYEKQSRYQEDIFLRTKRRISRLNAAIEKRIEKMWNLYLESNYHFQLTVDHGRMDRIVNLMLQYEQSKLQRRAWAEKMQSRQMRHFFEEDFYDDYYQVLMKDMDTSLVKAVSEVINTDWPEMEKYLISGSGIRTGAMLFFEKTTPQLQEKFRKFINDLHECTTGPLLKEANVLLREYRKLYRELQASYQKLFKEELPDYLENFDFGPKFVSENFAMANVYLHKMHLEKWRQDRTYGFWSLALFALLQTRQFDVPGAKRKDNQEEGSLGFMQFLLKVTPTMNLSPRAVSQLEVEVSFLHTVLIRSRPGPGEVDTPILHASRPHDANEYFNNMQLPGPPTYELPSDDDDYVPSSEPTDFDRNYLMPSSQKRHSEPKDESKLSDIVEEGSKRSSDNDDQGKGSRGNSPRQDEKDQKAENELQTRGRLVSNALKERDNCIVLKVDTHMEAVKDMSPFGFHFELDKKIYTREKKRRRWKKFTKWFSWIAYYHHKFGIRHITLVLVLISYVFIGGAIFEALEADNELEDLKSTIMLMNGIIYEEVGDIKNLTGTSNLPEDQDKELTDKLAKLIKRYYKTMLEAEGRFHGSVWHKAENLDMHLMWYFSSATFYSMTLFSTIGYGTITCQTFWGRTVSIIYASLGLPLMLVVLGDIGEWFQKFLTTIYIFFLFKIKQWRKKPVPKDKSKIFLPMWIALTLVLGYIVICSLIIKEFDHSEGHRPGIGYSDAFYFTFISLTTIGLGDVMPYNIQYSPILSATFLLGLALISIVNTSIYAQVRYILHSFSLTSSRCMEASSKWCRMWSNSWIVCTNTLDPKDKDITFFGRWSPAFDFSFALSLILELRNENTLMTISAIPSDYVTNSGNRRRRTRRKSLEGEQFRMWLHMEIEKS</sequence>
<dbReference type="PANTHER" id="PTHR11003">
    <property type="entry name" value="POTASSIUM CHANNEL, SUBFAMILY K"/>
    <property type="match status" value="1"/>
</dbReference>
<keyword evidence="24" id="KW-1185">Reference proteome</keyword>
<feature type="region of interest" description="Disordered" evidence="20">
    <location>
        <begin position="1"/>
        <end position="53"/>
    </location>
</feature>
<feature type="transmembrane region" description="Helical" evidence="21">
    <location>
        <begin position="956"/>
        <end position="976"/>
    </location>
</feature>
<dbReference type="GO" id="GO:0022841">
    <property type="term" value="F:potassium ion leak channel activity"/>
    <property type="evidence" value="ECO:0007669"/>
    <property type="project" value="TreeGrafter"/>
</dbReference>
<evidence type="ECO:0000256" key="10">
    <source>
        <dbReference type="ARBA" id="ARBA00022989"/>
    </source>
</evidence>
<dbReference type="STRING" id="2018661.A0A2A2KQL3"/>
<organism evidence="23 24">
    <name type="scientific">Diploscapter pachys</name>
    <dbReference type="NCBI Taxonomy" id="2018661"/>
    <lineage>
        <taxon>Eukaryota</taxon>
        <taxon>Metazoa</taxon>
        <taxon>Ecdysozoa</taxon>
        <taxon>Nematoda</taxon>
        <taxon>Chromadorea</taxon>
        <taxon>Rhabditida</taxon>
        <taxon>Rhabditina</taxon>
        <taxon>Rhabditomorpha</taxon>
        <taxon>Rhabditoidea</taxon>
        <taxon>Rhabditidae</taxon>
        <taxon>Diploscapter</taxon>
    </lineage>
</organism>
<evidence type="ECO:0000256" key="16">
    <source>
        <dbReference type="ARBA" id="ARBA00023303"/>
    </source>
</evidence>
<dbReference type="InterPro" id="IPR003280">
    <property type="entry name" value="2pore_dom_K_chnl"/>
</dbReference>
<evidence type="ECO:0000256" key="2">
    <source>
        <dbReference type="ARBA" id="ARBA00006666"/>
    </source>
</evidence>
<evidence type="ECO:0000256" key="5">
    <source>
        <dbReference type="ARBA" id="ARBA00022461"/>
    </source>
</evidence>
<evidence type="ECO:0000313" key="24">
    <source>
        <dbReference type="Proteomes" id="UP000218231"/>
    </source>
</evidence>
<keyword evidence="5 17" id="KW-0894">Sodium channel</keyword>
<dbReference type="Proteomes" id="UP000218231">
    <property type="component" value="Unassembled WGS sequence"/>
</dbReference>
<keyword evidence="6" id="KW-0633">Potassium transport</keyword>
<feature type="transmembrane region" description="Helical" evidence="21">
    <location>
        <begin position="98"/>
        <end position="115"/>
    </location>
</feature>
<evidence type="ECO:0000256" key="3">
    <source>
        <dbReference type="ARBA" id="ARBA00007193"/>
    </source>
</evidence>
<evidence type="ECO:0000256" key="17">
    <source>
        <dbReference type="RuleBase" id="RU000679"/>
    </source>
</evidence>
<dbReference type="OrthoDB" id="6502088at2759"/>
<evidence type="ECO:0000256" key="12">
    <source>
        <dbReference type="ARBA" id="ARBA00023065"/>
    </source>
</evidence>
<evidence type="ECO:0000256" key="9">
    <source>
        <dbReference type="ARBA" id="ARBA00022958"/>
    </source>
</evidence>
<evidence type="ECO:0000256" key="6">
    <source>
        <dbReference type="ARBA" id="ARBA00022538"/>
    </source>
</evidence>
<comment type="caution">
    <text evidence="23">The sequence shown here is derived from an EMBL/GenBank/DDBJ whole genome shotgun (WGS) entry which is preliminary data.</text>
</comment>
<dbReference type="GO" id="GO:0015271">
    <property type="term" value="F:outward rectifier potassium channel activity"/>
    <property type="evidence" value="ECO:0007669"/>
    <property type="project" value="TreeGrafter"/>
</dbReference>
<evidence type="ECO:0000256" key="21">
    <source>
        <dbReference type="SAM" id="Phobius"/>
    </source>
</evidence>
<keyword evidence="7 17" id="KW-0812">Transmembrane</keyword>
<keyword evidence="16 17" id="KW-0407">Ion channel</keyword>
<accession>A0A2A2KQL3</accession>
<keyword evidence="8" id="KW-0631">Potassium channel</keyword>
<feature type="transmembrane region" description="Helical" evidence="21">
    <location>
        <begin position="1143"/>
        <end position="1165"/>
    </location>
</feature>
<dbReference type="SUPFAM" id="SSF81324">
    <property type="entry name" value="Voltage-gated potassium channels"/>
    <property type="match status" value="2"/>
</dbReference>
<evidence type="ECO:0000313" key="23">
    <source>
        <dbReference type="EMBL" id="PAV76093.1"/>
    </source>
</evidence>
<feature type="compositionally biased region" description="Basic and acidic residues" evidence="20">
    <location>
        <begin position="17"/>
        <end position="31"/>
    </location>
</feature>
<dbReference type="PRINTS" id="PR01095">
    <property type="entry name" value="TASKCHANNEL"/>
</dbReference>
<feature type="transmembrane region" description="Helical" evidence="21">
    <location>
        <begin position="1085"/>
        <end position="1106"/>
    </location>
</feature>
<evidence type="ECO:0000256" key="4">
    <source>
        <dbReference type="ARBA" id="ARBA00022448"/>
    </source>
</evidence>
<feature type="transmembrane region" description="Helical" evidence="21">
    <location>
        <begin position="1112"/>
        <end position="1131"/>
    </location>
</feature>
<dbReference type="GO" id="GO:0030322">
    <property type="term" value="P:stabilization of membrane potential"/>
    <property type="evidence" value="ECO:0007669"/>
    <property type="project" value="TreeGrafter"/>
</dbReference>
<feature type="coiled-coil region" evidence="19">
    <location>
        <begin position="628"/>
        <end position="655"/>
    </location>
</feature>
<feature type="domain" description="Potassium channel" evidence="22">
    <location>
        <begin position="1153"/>
        <end position="1228"/>
    </location>
</feature>
<feature type="compositionally biased region" description="Basic and acidic residues" evidence="20">
    <location>
        <begin position="830"/>
        <end position="859"/>
    </location>
</feature>
<protein>
    <recommendedName>
        <fullName evidence="22">Potassium channel domain-containing protein</fullName>
    </recommendedName>
</protein>
<dbReference type="PRINTS" id="PR01333">
    <property type="entry name" value="2POREKCHANEL"/>
</dbReference>
<dbReference type="GO" id="GO:0005272">
    <property type="term" value="F:sodium channel activity"/>
    <property type="evidence" value="ECO:0007669"/>
    <property type="project" value="UniProtKB-KW"/>
</dbReference>
<keyword evidence="19" id="KW-0175">Coiled coil</keyword>
<comment type="similarity">
    <text evidence="3 17">Belongs to the amiloride-sensitive sodium channel (TC 1.A.6) family.</text>
</comment>
<dbReference type="Gene3D" id="1.10.287.70">
    <property type="match status" value="1"/>
</dbReference>
<evidence type="ECO:0000256" key="15">
    <source>
        <dbReference type="ARBA" id="ARBA00023201"/>
    </source>
</evidence>
<gene>
    <name evidence="23" type="ORF">WR25_22865</name>
</gene>
<dbReference type="Gene3D" id="2.60.470.10">
    <property type="entry name" value="Acid-sensing ion channels like domains"/>
    <property type="match status" value="1"/>
</dbReference>
<evidence type="ECO:0000259" key="22">
    <source>
        <dbReference type="Pfam" id="PF07885"/>
    </source>
</evidence>
<comment type="similarity">
    <text evidence="2 18">Belongs to the two pore domain potassium channel (TC 1.A.1.8) family.</text>
</comment>
<feature type="compositionally biased region" description="Basic and acidic residues" evidence="20">
    <location>
        <begin position="867"/>
        <end position="881"/>
    </location>
</feature>
<evidence type="ECO:0000256" key="11">
    <source>
        <dbReference type="ARBA" id="ARBA00023053"/>
    </source>
</evidence>
<dbReference type="InterPro" id="IPR003092">
    <property type="entry name" value="2pore_dom_K_chnl_TASK"/>
</dbReference>
<evidence type="ECO:0000256" key="8">
    <source>
        <dbReference type="ARBA" id="ARBA00022826"/>
    </source>
</evidence>
<name>A0A2A2KQL3_9BILA</name>
<feature type="transmembrane region" description="Helical" evidence="21">
    <location>
        <begin position="1177"/>
        <end position="1197"/>
    </location>
</feature>
<dbReference type="PANTHER" id="PTHR11003:SF66">
    <property type="entry name" value="POTASSIUM CHANNEL DOMAIN-CONTAINING PROTEIN"/>
    <property type="match status" value="1"/>
</dbReference>
<comment type="subcellular location">
    <subcellularLocation>
        <location evidence="1">Membrane</location>
        <topology evidence="1">Multi-pass membrane protein</topology>
    </subcellularLocation>
</comment>
<evidence type="ECO:0000256" key="7">
    <source>
        <dbReference type="ARBA" id="ARBA00022692"/>
    </source>
</evidence>
<feature type="domain" description="Potassium channel" evidence="22">
    <location>
        <begin position="1058"/>
        <end position="1115"/>
    </location>
</feature>
<feature type="region of interest" description="Disordered" evidence="20">
    <location>
        <begin position="786"/>
        <end position="885"/>
    </location>
</feature>
<keyword evidence="12 17" id="KW-0406">Ion transport</keyword>
<dbReference type="Pfam" id="PF00858">
    <property type="entry name" value="ASC"/>
    <property type="match status" value="1"/>
</dbReference>
<evidence type="ECO:0000256" key="14">
    <source>
        <dbReference type="ARBA" id="ARBA00023180"/>
    </source>
</evidence>
<evidence type="ECO:0000256" key="20">
    <source>
        <dbReference type="SAM" id="MobiDB-lite"/>
    </source>
</evidence>
<evidence type="ECO:0000256" key="19">
    <source>
        <dbReference type="SAM" id="Coils"/>
    </source>
</evidence>
<evidence type="ECO:0000256" key="1">
    <source>
        <dbReference type="ARBA" id="ARBA00004141"/>
    </source>
</evidence>
<keyword evidence="15 17" id="KW-0739">Sodium transport</keyword>
<keyword evidence="4 17" id="KW-0813">Transport</keyword>
<keyword evidence="13 21" id="KW-0472">Membrane</keyword>
<reference evidence="23 24" key="1">
    <citation type="journal article" date="2017" name="Curr. Biol.">
        <title>Genome architecture and evolution of a unichromosomal asexual nematode.</title>
        <authorList>
            <person name="Fradin H."/>
            <person name="Zegar C."/>
            <person name="Gutwein M."/>
            <person name="Lucas J."/>
            <person name="Kovtun M."/>
            <person name="Corcoran D."/>
            <person name="Baugh L.R."/>
            <person name="Kiontke K."/>
            <person name="Gunsalus K."/>
            <person name="Fitch D.H."/>
            <person name="Piano F."/>
        </authorList>
    </citation>
    <scope>NUCLEOTIDE SEQUENCE [LARGE SCALE GENOMIC DNA]</scope>
    <source>
        <strain evidence="23">PF1309</strain>
    </source>
</reference>
<dbReference type="GO" id="GO:0005886">
    <property type="term" value="C:plasma membrane"/>
    <property type="evidence" value="ECO:0007669"/>
    <property type="project" value="TreeGrafter"/>
</dbReference>
<keyword evidence="14" id="KW-0325">Glycoprotein</keyword>
<feature type="transmembrane region" description="Helical" evidence="21">
    <location>
        <begin position="1209"/>
        <end position="1230"/>
    </location>
</feature>
<keyword evidence="9" id="KW-0630">Potassium</keyword>
<dbReference type="InterPro" id="IPR013099">
    <property type="entry name" value="K_chnl_dom"/>
</dbReference>
<evidence type="ECO:0000256" key="18">
    <source>
        <dbReference type="RuleBase" id="RU003857"/>
    </source>
</evidence>
<keyword evidence="11" id="KW-0915">Sodium</keyword>
<feature type="transmembrane region" description="Helical" evidence="21">
    <location>
        <begin position="1057"/>
        <end position="1078"/>
    </location>
</feature>